<evidence type="ECO:0000313" key="2">
    <source>
        <dbReference type="EMBL" id="QJI03199.1"/>
    </source>
</evidence>
<accession>A0A6H2A0E2</accession>
<name>A0A6H2A0E2_9ZZZZ</name>
<dbReference type="EMBL" id="MT144395">
    <property type="protein sequence ID" value="QJA53121.1"/>
    <property type="molecule type" value="Genomic_DNA"/>
</dbReference>
<organism evidence="1">
    <name type="scientific">viral metagenome</name>
    <dbReference type="NCBI Taxonomy" id="1070528"/>
    <lineage>
        <taxon>unclassified sequences</taxon>
        <taxon>metagenomes</taxon>
        <taxon>organismal metagenomes</taxon>
    </lineage>
</organism>
<dbReference type="EMBL" id="MT145067">
    <property type="protein sequence ID" value="QJI03199.1"/>
    <property type="molecule type" value="Genomic_DNA"/>
</dbReference>
<protein>
    <submittedName>
        <fullName evidence="1">Uncharacterized protein</fullName>
    </submittedName>
</protein>
<dbReference type="AlphaFoldDB" id="A0A6H2A0E2"/>
<reference evidence="1" key="1">
    <citation type="submission" date="2020-03" db="EMBL/GenBank/DDBJ databases">
        <title>The deep terrestrial virosphere.</title>
        <authorList>
            <person name="Holmfeldt K."/>
            <person name="Nilsson E."/>
            <person name="Simone D."/>
            <person name="Lopez-Fernandez M."/>
            <person name="Wu X."/>
            <person name="de Brujin I."/>
            <person name="Lundin D."/>
            <person name="Andersson A."/>
            <person name="Bertilsson S."/>
            <person name="Dopson M."/>
        </authorList>
    </citation>
    <scope>NUCLEOTIDE SEQUENCE</scope>
    <source>
        <strain evidence="1">TM448A03242</strain>
        <strain evidence="2">TM448B04283</strain>
    </source>
</reference>
<proteinExistence type="predicted"/>
<evidence type="ECO:0000313" key="1">
    <source>
        <dbReference type="EMBL" id="QJA53121.1"/>
    </source>
</evidence>
<sequence length="144" mass="16809">MPNRYIRESINTSPNFSRIPVASQQYLVHTIVLCDDFGCFESTPEVVKGKCYSLMFDVTIDDVKQWQADFEKQEMIFTWQVNGRQFSVYRTFPGHNTIRSLHQRKTPAPPADIEKKLVEAIEEWQKVYGDSQVKKETKGMKVEK</sequence>
<gene>
    <name evidence="1" type="ORF">TM448A03242_0008</name>
    <name evidence="2" type="ORF">TM448B04283_0003</name>
</gene>